<feature type="compositionally biased region" description="Polar residues" evidence="1">
    <location>
        <begin position="1115"/>
        <end position="1124"/>
    </location>
</feature>
<name>A0AAN7LGC8_TRANT</name>
<evidence type="ECO:0000313" key="4">
    <source>
        <dbReference type="Proteomes" id="UP001346149"/>
    </source>
</evidence>
<feature type="compositionally biased region" description="Basic and acidic residues" evidence="1">
    <location>
        <begin position="1128"/>
        <end position="1147"/>
    </location>
</feature>
<dbReference type="InterPro" id="IPR055274">
    <property type="entry name" value="SWO1"/>
</dbReference>
<feature type="region of interest" description="Disordered" evidence="1">
    <location>
        <begin position="375"/>
        <end position="417"/>
    </location>
</feature>
<feature type="domain" description="Agenet" evidence="2">
    <location>
        <begin position="918"/>
        <end position="983"/>
    </location>
</feature>
<proteinExistence type="predicted"/>
<evidence type="ECO:0000313" key="3">
    <source>
        <dbReference type="EMBL" id="KAK4787558.1"/>
    </source>
</evidence>
<protein>
    <recommendedName>
        <fullName evidence="2">Agenet domain-containing protein</fullName>
    </recommendedName>
</protein>
<dbReference type="InterPro" id="IPR008395">
    <property type="entry name" value="Agenet-like_dom"/>
</dbReference>
<dbReference type="CDD" id="cd20405">
    <property type="entry name" value="Tudor_Agenet_AtDUF_rpt1_3"/>
    <property type="match status" value="1"/>
</dbReference>
<feature type="compositionally biased region" description="Basic and acidic residues" evidence="1">
    <location>
        <begin position="1080"/>
        <end position="1093"/>
    </location>
</feature>
<keyword evidence="4" id="KW-1185">Reference proteome</keyword>
<dbReference type="PANTHER" id="PTHR48429">
    <property type="entry name" value="AGENET DOMAIN-CONTAINING PROTEIN"/>
    <property type="match status" value="1"/>
</dbReference>
<evidence type="ECO:0000259" key="2">
    <source>
        <dbReference type="SMART" id="SM00743"/>
    </source>
</evidence>
<accession>A0AAN7LGC8</accession>
<dbReference type="CDD" id="cd20403">
    <property type="entry name" value="Tudor_Agenet_FMRP-like_rpt2"/>
    <property type="match status" value="1"/>
</dbReference>
<dbReference type="InterPro" id="IPR014002">
    <property type="entry name" value="Agenet_dom_plant"/>
</dbReference>
<dbReference type="EMBL" id="JAXQNO010000012">
    <property type="protein sequence ID" value="KAK4787558.1"/>
    <property type="molecule type" value="Genomic_DNA"/>
</dbReference>
<feature type="compositionally biased region" description="Polar residues" evidence="1">
    <location>
        <begin position="389"/>
        <end position="417"/>
    </location>
</feature>
<feature type="region of interest" description="Disordered" evidence="1">
    <location>
        <begin position="1079"/>
        <end position="1153"/>
    </location>
</feature>
<sequence>MESSQRNVENELSEAGDSHNQPTDSLDAILGSSTELKESVLVAIDTNDVCEKEGECLDSHVQVDKSGDFVKVDAEDKSLASTEQNSEKQCEDSGDLLLKHSSTECHATSVMEVENNHEDAENINRGSPIAISCAELPQNENARGDGSSLGRDTSSSLNKEPPKVISVVADPEITKTASEGKTFTFDIPSSADLSDVEASKKWLPFPTVDGSEGALASPSSSDVVPVKAQVPLFGSPGSVQTTGKQSARRRAKVSPESKTKQTAGKAGGKGASGKRNIPKEPVLLGQTARGGKSVPLPTPGIAELKVPSLPNALLQPFTDLQQVQLRAQILVYGSLISKLIPEEVHMVSAFGGPDGGRSLWESVWRACSENILNKTANAKKNETPKKNQRASAKATNKGGPQSKVTSSHIGQASGKNMQSPVVNPVISFSSPLWDIHNPYDASPSSGVLSVQHMLSPSHHKQAPYMGNYAGYGTAWTSQAPFPGPLVASLQSSAPEASAHISSSPNTESLNLTVLRDSHLPDSSSMKNVPSGSLGGIYAPAVNVGTSASLDMQKMHASPGQSSADSKKPRKRKNALTSTDDVGQIASQYPLGMDSISLPASATHHWSPVVVTTGLSGKGNEKSSLAVPQSSTGHHKIVDLDSNRFVLTDETLGKVEEASLQAQNAEMLASTAANQSRDLWDQLNKQKNSPLLPSIEVKLASAAAAMAVAASIAKAAAAAATVASNAALQVKLATEALITRSSGSPIPTDGISFQNGAKTSMTTISTQLAGAEMNEATMRNKVASAASIEADNLQAIVKAAQLAAEAITQVEKVISMGDSLPLSGLIEAGLGGFLKAADLTSHKTTALHDKELSGTGATADVGPDVLLKHIEDPLPTADARENQLVLPSNPVDLQLSAENANLINGIVGPVITEETFGETTIKDGSHVEVFKDENGYKAAWFSAEVLNLKDGKAFVSYTELQSTEGSSGKLKEWVELKNEGSNVPRIRFPHPATNMQIEGTRKRRRGATKDFTFSTGDKVDAHMQDRWWEGVVTEVDKKQGITLTVHFPGMSHDKTSVVKAWQLRPSLIWEDGQWIEWSSIGKKEHSHPEGDTPKEKRKKTQIQGIKSNGKDKDTESANPQKSNFLGLTDSDKEFDIGEDKDEGKMDKSKTRRAGLRKHDARVIFGVPKPGKKQKFMEVSKHYVDNKSNKIDDMIDDSAKLANYLPPRVIGPHERRNIPKVESRVKGIAKAKAKVLKSETVNAAKTRDSSEVTGSVLEKNELGIHEKDASDIEESMKATAEAAEPRRSNRQIQPTSRLLEGLQSSLISPKAPSTSHDRGSKIASKTAAKDFFIFHFLQIPSSSHHLHGDNFPPYRMRQHNINS</sequence>
<evidence type="ECO:0000256" key="1">
    <source>
        <dbReference type="SAM" id="MobiDB-lite"/>
    </source>
</evidence>
<dbReference type="Proteomes" id="UP001346149">
    <property type="component" value="Unassembled WGS sequence"/>
</dbReference>
<dbReference type="SMART" id="SM00743">
    <property type="entry name" value="Agenet"/>
    <property type="match status" value="2"/>
</dbReference>
<dbReference type="PANTHER" id="PTHR48429:SF1">
    <property type="entry name" value="AGENET DOMAIN-CONTAINING PROTEIN"/>
    <property type="match status" value="1"/>
</dbReference>
<feature type="domain" description="Agenet" evidence="2">
    <location>
        <begin position="1010"/>
        <end position="1070"/>
    </location>
</feature>
<feature type="region of interest" description="Disordered" evidence="1">
    <location>
        <begin position="1"/>
        <end position="31"/>
    </location>
</feature>
<gene>
    <name evidence="3" type="ORF">SAY86_011391</name>
</gene>
<comment type="caution">
    <text evidence="3">The sequence shown here is derived from an EMBL/GenBank/DDBJ whole genome shotgun (WGS) entry which is preliminary data.</text>
</comment>
<dbReference type="Pfam" id="PF05641">
    <property type="entry name" value="Agenet"/>
    <property type="match status" value="1"/>
</dbReference>
<feature type="region of interest" description="Disordered" evidence="1">
    <location>
        <begin position="552"/>
        <end position="580"/>
    </location>
</feature>
<organism evidence="3 4">
    <name type="scientific">Trapa natans</name>
    <name type="common">Water chestnut</name>
    <dbReference type="NCBI Taxonomy" id="22666"/>
    <lineage>
        <taxon>Eukaryota</taxon>
        <taxon>Viridiplantae</taxon>
        <taxon>Streptophyta</taxon>
        <taxon>Embryophyta</taxon>
        <taxon>Tracheophyta</taxon>
        <taxon>Spermatophyta</taxon>
        <taxon>Magnoliopsida</taxon>
        <taxon>eudicotyledons</taxon>
        <taxon>Gunneridae</taxon>
        <taxon>Pentapetalae</taxon>
        <taxon>rosids</taxon>
        <taxon>malvids</taxon>
        <taxon>Myrtales</taxon>
        <taxon>Lythraceae</taxon>
        <taxon>Trapa</taxon>
    </lineage>
</organism>
<reference evidence="3 4" key="1">
    <citation type="journal article" date="2023" name="Hortic Res">
        <title>Pangenome of water caltrop reveals structural variations and asymmetric subgenome divergence after allopolyploidization.</title>
        <authorList>
            <person name="Zhang X."/>
            <person name="Chen Y."/>
            <person name="Wang L."/>
            <person name="Yuan Y."/>
            <person name="Fang M."/>
            <person name="Shi L."/>
            <person name="Lu R."/>
            <person name="Comes H.P."/>
            <person name="Ma Y."/>
            <person name="Chen Y."/>
            <person name="Huang G."/>
            <person name="Zhou Y."/>
            <person name="Zheng Z."/>
            <person name="Qiu Y."/>
        </authorList>
    </citation>
    <scope>NUCLEOTIDE SEQUENCE [LARGE SCALE GENOMIC DNA]</scope>
    <source>
        <strain evidence="3">F231</strain>
    </source>
</reference>
<feature type="region of interest" description="Disordered" evidence="1">
    <location>
        <begin position="139"/>
        <end position="162"/>
    </location>
</feature>
<feature type="region of interest" description="Disordered" evidence="1">
    <location>
        <begin position="231"/>
        <end position="296"/>
    </location>
</feature>